<evidence type="ECO:0000313" key="2">
    <source>
        <dbReference type="EMBL" id="HED30150.1"/>
    </source>
</evidence>
<dbReference type="Pfam" id="PF05991">
    <property type="entry name" value="NYN_YacP"/>
    <property type="match status" value="1"/>
</dbReference>
<feature type="coiled-coil region" evidence="1">
    <location>
        <begin position="21"/>
        <end position="48"/>
    </location>
</feature>
<dbReference type="EMBL" id="DSBW01000009">
    <property type="protein sequence ID" value="HED30150.1"/>
    <property type="molecule type" value="Genomic_DNA"/>
</dbReference>
<evidence type="ECO:0000256" key="1">
    <source>
        <dbReference type="SAM" id="Coils"/>
    </source>
</evidence>
<evidence type="ECO:0008006" key="3">
    <source>
        <dbReference type="Google" id="ProtNLM"/>
    </source>
</evidence>
<gene>
    <name evidence="2" type="ORF">ENN50_00330</name>
</gene>
<accession>A0A831SQE5</accession>
<dbReference type="InterPro" id="IPR010298">
    <property type="entry name" value="YacP-like"/>
</dbReference>
<reference evidence="2" key="1">
    <citation type="journal article" date="2020" name="mSystems">
        <title>Genome- and Community-Level Interaction Insights into Carbon Utilization and Element Cycling Functions of Hydrothermarchaeota in Hydrothermal Sediment.</title>
        <authorList>
            <person name="Zhou Z."/>
            <person name="Liu Y."/>
            <person name="Xu W."/>
            <person name="Pan J."/>
            <person name="Luo Z.H."/>
            <person name="Li M."/>
        </authorList>
    </citation>
    <scope>NUCLEOTIDE SEQUENCE [LARGE SCALE GENOMIC DNA]</scope>
    <source>
        <strain evidence="2">SpSt-1181</strain>
    </source>
</reference>
<dbReference type="Proteomes" id="UP000886335">
    <property type="component" value="Unassembled WGS sequence"/>
</dbReference>
<organism evidence="2">
    <name type="scientific">Prosthecochloris aestuarii</name>
    <dbReference type="NCBI Taxonomy" id="1102"/>
    <lineage>
        <taxon>Bacteria</taxon>
        <taxon>Pseudomonadati</taxon>
        <taxon>Chlorobiota</taxon>
        <taxon>Chlorobiia</taxon>
        <taxon>Chlorobiales</taxon>
        <taxon>Chlorobiaceae</taxon>
        <taxon>Prosthecochloris</taxon>
    </lineage>
</organism>
<dbReference type="PANTHER" id="PTHR34547">
    <property type="entry name" value="YACP-LIKE NYN DOMAIN PROTEIN"/>
    <property type="match status" value="1"/>
</dbReference>
<proteinExistence type="predicted"/>
<keyword evidence="1" id="KW-0175">Coiled coil</keyword>
<protein>
    <recommendedName>
        <fullName evidence="3">YacP-like NYN domain protein</fullName>
    </recommendedName>
</protein>
<comment type="caution">
    <text evidence="2">The sequence shown here is derived from an EMBL/GenBank/DDBJ whole genome shotgun (WGS) entry which is preliminary data.</text>
</comment>
<dbReference type="PANTHER" id="PTHR34547:SF1">
    <property type="entry name" value="YACP-LIKE NYN DOMAIN PROTEIN"/>
    <property type="match status" value="1"/>
</dbReference>
<name>A0A831SQE5_PROAE</name>
<sequence length="169" mass="19135">MKPVSAEFLVDGYNLLHALFKEKNKRDLESLREQMETSLRKVQHASGRRVTVVYDGKACGSPQVEPGALERVFTPASTTADEWITTHIRSRGPKSRLYTVVSSDRAVSSRSKAFGAMTMSSEEFILQWIDRPRSRTSPAHRAEYSRKTSPGGLSEKEVEAWMRIFREKG</sequence>
<dbReference type="AlphaFoldDB" id="A0A831SQE5"/>